<dbReference type="GO" id="GO:0006260">
    <property type="term" value="P:DNA replication"/>
    <property type="evidence" value="ECO:0007669"/>
    <property type="project" value="UniProtKB-KW"/>
</dbReference>
<evidence type="ECO:0000313" key="11">
    <source>
        <dbReference type="EMBL" id="CEI84599.1"/>
    </source>
</evidence>
<dbReference type="InterPro" id="IPR026843">
    <property type="entry name" value="SbcD_C"/>
</dbReference>
<feature type="domain" description="Nuclease SbcCD subunit D C-terminal" evidence="10">
    <location>
        <begin position="272"/>
        <end position="357"/>
    </location>
</feature>
<dbReference type="AlphaFoldDB" id="A0A0A1MYJ9"/>
<feature type="domain" description="Calcineurin-like phosphoesterase" evidence="9">
    <location>
        <begin position="1"/>
        <end position="180"/>
    </location>
</feature>
<keyword evidence="8" id="KW-0255">Endonuclease</keyword>
<dbReference type="Pfam" id="PF00149">
    <property type="entry name" value="Metallophos"/>
    <property type="match status" value="1"/>
</dbReference>
<dbReference type="RefSeq" id="WP_042535535.1">
    <property type="nucleotide sequence ID" value="NZ_CAXOIH010000019.1"/>
</dbReference>
<comment type="similarity">
    <text evidence="1 8">Belongs to the SbcD family.</text>
</comment>
<keyword evidence="4 8" id="KW-0540">Nuclease</keyword>
<keyword evidence="6 8" id="KW-0269">Exonuclease</keyword>
<keyword evidence="7 8" id="KW-0233">DNA recombination</keyword>
<dbReference type="InterPro" id="IPR029052">
    <property type="entry name" value="Metallo-depent_PP-like"/>
</dbReference>
<gene>
    <name evidence="8 11" type="primary">sbcD</name>
    <name evidence="11" type="ORF">BN997_04553</name>
</gene>
<dbReference type="PANTHER" id="PTHR30337">
    <property type="entry name" value="COMPONENT OF ATP-DEPENDENT DSDNA EXONUCLEASE"/>
    <property type="match status" value="1"/>
</dbReference>
<keyword evidence="8" id="KW-0235">DNA replication</keyword>
<accession>A0A0A1MYJ9</accession>
<dbReference type="GO" id="GO:0006310">
    <property type="term" value="P:DNA recombination"/>
    <property type="evidence" value="ECO:0007669"/>
    <property type="project" value="UniProtKB-KW"/>
</dbReference>
<dbReference type="InterPro" id="IPR041796">
    <property type="entry name" value="Mre11_N"/>
</dbReference>
<keyword evidence="5 8" id="KW-0378">Hydrolase</keyword>
<evidence type="ECO:0000259" key="9">
    <source>
        <dbReference type="Pfam" id="PF00149"/>
    </source>
</evidence>
<sequence length="388" mass="44255">MKLIHTADWHLGKLVQGIYMTEDQACILDQFVEAVEKESPHAVIIAGDLYDRAVPPVEAVDLLDKTLDRIVNQLGIPVIAIAGNHDSPGRLHFGSRLMKEKGYHIIGQLSESIQPVVLSDEFGEVHFHLIPYADPSVVKALFQEKDIRNHQDANAFLVKQIKENMDEAARHVYVGHAFVTPFGETEENTSDSERPLSIGGAEHVDAHLFTDFHYTALGHLHQAHHVLDEKIRYSGSILKYSLSEEHHQKGYLVVELGEEGNVQVEKKRLIPKREIRSIKMKMEDIYREPRSEDYVFVQLLDELPVLSPMEKVRSIFPNAMHVERVRTTSGVTQQKENQAPKTSLSEMELFDAFYQEVTEKEASEEMNEIMKELFQEIQDADNERKASK</sequence>
<reference evidence="11 12" key="1">
    <citation type="submission" date="2014-11" db="EMBL/GenBank/DDBJ databases">
        <authorList>
            <person name="Urmite Genomes Urmite Genomes"/>
        </authorList>
    </citation>
    <scope>NUCLEOTIDE SEQUENCE [LARGE SCALE GENOMIC DNA]</scope>
    <source>
        <strain evidence="11 12">Oc5</strain>
    </source>
</reference>
<evidence type="ECO:0000256" key="5">
    <source>
        <dbReference type="ARBA" id="ARBA00022801"/>
    </source>
</evidence>
<dbReference type="EMBL" id="CDGG01000001">
    <property type="protein sequence ID" value="CEI84599.1"/>
    <property type="molecule type" value="Genomic_DNA"/>
</dbReference>
<dbReference type="GO" id="GO:0008408">
    <property type="term" value="F:3'-5' exonuclease activity"/>
    <property type="evidence" value="ECO:0007669"/>
    <property type="project" value="InterPro"/>
</dbReference>
<dbReference type="InterPro" id="IPR004593">
    <property type="entry name" value="SbcD"/>
</dbReference>
<dbReference type="GO" id="GO:0004519">
    <property type="term" value="F:endonuclease activity"/>
    <property type="evidence" value="ECO:0007669"/>
    <property type="project" value="UniProtKB-KW"/>
</dbReference>
<proteinExistence type="inferred from homology"/>
<name>A0A0A1MYJ9_9BACI</name>
<dbReference type="NCBIfam" id="TIGR00619">
    <property type="entry name" value="sbcd"/>
    <property type="match status" value="1"/>
</dbReference>
<dbReference type="CDD" id="cd00840">
    <property type="entry name" value="MPP_Mre11_N"/>
    <property type="match status" value="1"/>
</dbReference>
<dbReference type="InterPro" id="IPR050535">
    <property type="entry name" value="DNA_Repair-Maintenance_Comp"/>
</dbReference>
<evidence type="ECO:0000256" key="3">
    <source>
        <dbReference type="ARBA" id="ARBA00013365"/>
    </source>
</evidence>
<keyword evidence="12" id="KW-1185">Reference proteome</keyword>
<dbReference type="PANTHER" id="PTHR30337:SF0">
    <property type="entry name" value="NUCLEASE SBCCD SUBUNIT D"/>
    <property type="match status" value="1"/>
</dbReference>
<dbReference type="SUPFAM" id="SSF56300">
    <property type="entry name" value="Metallo-dependent phosphatases"/>
    <property type="match status" value="1"/>
</dbReference>
<dbReference type="Gene3D" id="3.60.21.10">
    <property type="match status" value="1"/>
</dbReference>
<dbReference type="STRING" id="545501.BN997_04553"/>
<evidence type="ECO:0000313" key="12">
    <source>
        <dbReference type="Proteomes" id="UP000040453"/>
    </source>
</evidence>
<dbReference type="Proteomes" id="UP000040453">
    <property type="component" value="Unassembled WGS sequence"/>
</dbReference>
<dbReference type="Pfam" id="PF12320">
    <property type="entry name" value="SbcD_C"/>
    <property type="match status" value="1"/>
</dbReference>
<evidence type="ECO:0000256" key="7">
    <source>
        <dbReference type="ARBA" id="ARBA00023172"/>
    </source>
</evidence>
<evidence type="ECO:0000256" key="4">
    <source>
        <dbReference type="ARBA" id="ARBA00022722"/>
    </source>
</evidence>
<dbReference type="InterPro" id="IPR004843">
    <property type="entry name" value="Calcineurin-like_PHP"/>
</dbReference>
<organism evidence="11 12">
    <name type="scientific">Oceanobacillus oncorhynchi</name>
    <dbReference type="NCBI Taxonomy" id="545501"/>
    <lineage>
        <taxon>Bacteria</taxon>
        <taxon>Bacillati</taxon>
        <taxon>Bacillota</taxon>
        <taxon>Bacilli</taxon>
        <taxon>Bacillales</taxon>
        <taxon>Bacillaceae</taxon>
        <taxon>Oceanobacillus</taxon>
    </lineage>
</organism>
<evidence type="ECO:0000256" key="1">
    <source>
        <dbReference type="ARBA" id="ARBA00010555"/>
    </source>
</evidence>
<evidence type="ECO:0000256" key="2">
    <source>
        <dbReference type="ARBA" id="ARBA00011322"/>
    </source>
</evidence>
<evidence type="ECO:0000256" key="8">
    <source>
        <dbReference type="RuleBase" id="RU363069"/>
    </source>
</evidence>
<evidence type="ECO:0000256" key="6">
    <source>
        <dbReference type="ARBA" id="ARBA00022839"/>
    </source>
</evidence>
<comment type="function">
    <text evidence="8">SbcCD cleaves DNA hairpin structures. These structures can inhibit DNA replication and are intermediates in certain DNA recombination reactions. The complex acts as a 3'-&gt;5' double strand exonuclease that can open hairpins. It also has a 5' single-strand endonuclease activity.</text>
</comment>
<protein>
    <recommendedName>
        <fullName evidence="3 8">Nuclease SbcCD subunit D</fullName>
    </recommendedName>
</protein>
<comment type="subunit">
    <text evidence="2 8">Heterodimer of SbcC and SbcD.</text>
</comment>
<evidence type="ECO:0000259" key="10">
    <source>
        <dbReference type="Pfam" id="PF12320"/>
    </source>
</evidence>
<dbReference type="OrthoDB" id="9773856at2"/>